<dbReference type="Gene3D" id="1.10.490.10">
    <property type="entry name" value="Globins"/>
    <property type="match status" value="1"/>
</dbReference>
<organism evidence="7 8">
    <name type="scientific">Chromobacterium alticapitis</name>
    <dbReference type="NCBI Taxonomy" id="2073169"/>
    <lineage>
        <taxon>Bacteria</taxon>
        <taxon>Pseudomonadati</taxon>
        <taxon>Pseudomonadota</taxon>
        <taxon>Betaproteobacteria</taxon>
        <taxon>Neisseriales</taxon>
        <taxon>Chromobacteriaceae</taxon>
        <taxon>Chromobacterium</taxon>
    </lineage>
</organism>
<dbReference type="PANTHER" id="PTHR45138">
    <property type="entry name" value="REGULATORY COMPONENTS OF SENSORY TRANSDUCTION SYSTEM"/>
    <property type="match status" value="1"/>
</dbReference>
<keyword evidence="8" id="KW-1185">Reference proteome</keyword>
<dbReference type="GO" id="GO:0020037">
    <property type="term" value="F:heme binding"/>
    <property type="evidence" value="ECO:0007669"/>
    <property type="project" value="InterPro"/>
</dbReference>
<reference evidence="8" key="1">
    <citation type="submission" date="2018-02" db="EMBL/GenBank/DDBJ databases">
        <authorList>
            <person name="O'Hara-Hanley K."/>
            <person name="Soby S."/>
        </authorList>
    </citation>
    <scope>NUCLEOTIDE SEQUENCE [LARGE SCALE GENOMIC DNA]</scope>
    <source>
        <strain evidence="8">MWU14-2602</strain>
    </source>
</reference>
<dbReference type="Gene3D" id="3.30.70.270">
    <property type="match status" value="1"/>
</dbReference>
<comment type="catalytic activity">
    <reaction evidence="4">
        <text>2 GTP = 3',3'-c-di-GMP + 2 diphosphate</text>
        <dbReference type="Rhea" id="RHEA:24898"/>
        <dbReference type="ChEBI" id="CHEBI:33019"/>
        <dbReference type="ChEBI" id="CHEBI:37565"/>
        <dbReference type="ChEBI" id="CHEBI:58805"/>
        <dbReference type="EC" id="2.7.7.65"/>
    </reaction>
</comment>
<dbReference type="EMBL" id="PQWB01000011">
    <property type="protein sequence ID" value="POZ63501.1"/>
    <property type="molecule type" value="Genomic_DNA"/>
</dbReference>
<dbReference type="CDD" id="cd01949">
    <property type="entry name" value="GGDEF"/>
    <property type="match status" value="1"/>
</dbReference>
<dbReference type="GO" id="GO:0052621">
    <property type="term" value="F:diguanylate cyclase activity"/>
    <property type="evidence" value="ECO:0007669"/>
    <property type="project" value="UniProtKB-EC"/>
</dbReference>
<dbReference type="SUPFAM" id="SSF46458">
    <property type="entry name" value="Globin-like"/>
    <property type="match status" value="1"/>
</dbReference>
<name>A0A2S5DKF0_9NEIS</name>
<dbReference type="SUPFAM" id="SSF55073">
    <property type="entry name" value="Nucleotide cyclase"/>
    <property type="match status" value="1"/>
</dbReference>
<evidence type="ECO:0000256" key="1">
    <source>
        <dbReference type="ARBA" id="ARBA00012528"/>
    </source>
</evidence>
<dbReference type="InterPro" id="IPR000160">
    <property type="entry name" value="GGDEF_dom"/>
</dbReference>
<protein>
    <recommendedName>
        <fullName evidence="2">Diguanylate cyclase DosC</fullName>
        <ecNumber evidence="1">2.7.7.65</ecNumber>
    </recommendedName>
    <alternativeName>
        <fullName evidence="3">Direct oxygen-sensing cyclase</fullName>
    </alternativeName>
</protein>
<dbReference type="PROSITE" id="PS50887">
    <property type="entry name" value="GGDEF"/>
    <property type="match status" value="1"/>
</dbReference>
<gene>
    <name evidence="7" type="ORF">C2I19_02390</name>
</gene>
<dbReference type="InterPro" id="IPR029787">
    <property type="entry name" value="Nucleotide_cyclase"/>
</dbReference>
<dbReference type="InterPro" id="IPR043128">
    <property type="entry name" value="Rev_trsase/Diguanyl_cyclase"/>
</dbReference>
<dbReference type="InterPro" id="IPR044398">
    <property type="entry name" value="Globin-sensor_dom"/>
</dbReference>
<feature type="region of interest" description="Disordered" evidence="5">
    <location>
        <begin position="356"/>
        <end position="381"/>
    </location>
</feature>
<accession>A0A2S5DKF0</accession>
<dbReference type="GO" id="GO:0019825">
    <property type="term" value="F:oxygen binding"/>
    <property type="evidence" value="ECO:0007669"/>
    <property type="project" value="InterPro"/>
</dbReference>
<dbReference type="RefSeq" id="WP_103901118.1">
    <property type="nucleotide sequence ID" value="NZ_PQWB01000011.1"/>
</dbReference>
<evidence type="ECO:0000256" key="2">
    <source>
        <dbReference type="ARBA" id="ARBA00015125"/>
    </source>
</evidence>
<dbReference type="InterPro" id="IPR012292">
    <property type="entry name" value="Globin/Proto"/>
</dbReference>
<sequence>MKQTEQTLLEQLRITEFEIEQRKTLFVLEPRDELLLRAAGTAIEAHLDDLVDRFYELQTSTPEIALLIGDADTLQRLRAAQRRYVIDLFSGVYDLDYVNNRLRIGLVHKRIGVEPKLYLAAVQTLKTLLVQKLSELLPDPDVRVHTLLALDKLVMFDVALVFETYIRSLVAEIETSRNKSEQYARLLEEKVAMRTRQLEELSRTDPLTGLLNRRYLDETLTRVLRGAQYRRETVALVYVDIDDFKRINDSQGHQRGDEILRVLGDIIGRISRTEDGCFRYGGDEFCIVLPNCDARQAEETFMARLALEMAKALPDVRLSMGCAETGPDEFILPDVLLGAADQRMYRVKQLGRKLGAEAEAEGEEAREAPQSEPSRNGADGC</sequence>
<evidence type="ECO:0000256" key="3">
    <source>
        <dbReference type="ARBA" id="ARBA00029839"/>
    </source>
</evidence>
<evidence type="ECO:0000259" key="6">
    <source>
        <dbReference type="PROSITE" id="PS50887"/>
    </source>
</evidence>
<dbReference type="SMART" id="SM00267">
    <property type="entry name" value="GGDEF"/>
    <property type="match status" value="1"/>
</dbReference>
<dbReference type="Pfam" id="PF00990">
    <property type="entry name" value="GGDEF"/>
    <property type="match status" value="1"/>
</dbReference>
<dbReference type="AlphaFoldDB" id="A0A2S5DKF0"/>
<evidence type="ECO:0000313" key="7">
    <source>
        <dbReference type="EMBL" id="POZ63501.1"/>
    </source>
</evidence>
<dbReference type="Proteomes" id="UP000237082">
    <property type="component" value="Unassembled WGS sequence"/>
</dbReference>
<dbReference type="InterPro" id="IPR009050">
    <property type="entry name" value="Globin-like_sf"/>
</dbReference>
<dbReference type="InterPro" id="IPR050469">
    <property type="entry name" value="Diguanylate_Cyclase"/>
</dbReference>
<evidence type="ECO:0000313" key="8">
    <source>
        <dbReference type="Proteomes" id="UP000237082"/>
    </source>
</evidence>
<evidence type="ECO:0000256" key="5">
    <source>
        <dbReference type="SAM" id="MobiDB-lite"/>
    </source>
</evidence>
<evidence type="ECO:0000256" key="4">
    <source>
        <dbReference type="ARBA" id="ARBA00034247"/>
    </source>
</evidence>
<comment type="caution">
    <text evidence="7">The sequence shown here is derived from an EMBL/GenBank/DDBJ whole genome shotgun (WGS) entry which is preliminary data.</text>
</comment>
<proteinExistence type="predicted"/>
<dbReference type="EC" id="2.7.7.65" evidence="1"/>
<feature type="domain" description="GGDEF" evidence="6">
    <location>
        <begin position="232"/>
        <end position="360"/>
    </location>
</feature>
<dbReference type="PANTHER" id="PTHR45138:SF9">
    <property type="entry name" value="DIGUANYLATE CYCLASE DGCM-RELATED"/>
    <property type="match status" value="1"/>
</dbReference>
<dbReference type="Pfam" id="PF11563">
    <property type="entry name" value="Protoglobin"/>
    <property type="match status" value="1"/>
</dbReference>
<dbReference type="OrthoDB" id="9803824at2"/>
<dbReference type="NCBIfam" id="TIGR00254">
    <property type="entry name" value="GGDEF"/>
    <property type="match status" value="1"/>
</dbReference>